<dbReference type="EMBL" id="JAKLWS010000011">
    <property type="protein sequence ID" value="MCG2588992.1"/>
    <property type="molecule type" value="Genomic_DNA"/>
</dbReference>
<feature type="compositionally biased region" description="Acidic residues" evidence="1">
    <location>
        <begin position="476"/>
        <end position="491"/>
    </location>
</feature>
<keyword evidence="4" id="KW-1185">Reference proteome</keyword>
<feature type="compositionally biased region" description="Low complexity" evidence="1">
    <location>
        <begin position="433"/>
        <end position="445"/>
    </location>
</feature>
<proteinExistence type="predicted"/>
<name>A0ABS9KDQ4_9BACT</name>
<evidence type="ECO:0000256" key="1">
    <source>
        <dbReference type="SAM" id="MobiDB-lite"/>
    </source>
</evidence>
<reference evidence="3" key="1">
    <citation type="submission" date="2022-01" db="EMBL/GenBank/DDBJ databases">
        <authorList>
            <person name="Wang Y."/>
        </authorList>
    </citation>
    <scope>NUCLEOTIDE SEQUENCE</scope>
    <source>
        <strain evidence="3">WB101</strain>
    </source>
</reference>
<dbReference type="InterPro" id="IPR005653">
    <property type="entry name" value="OstA-like_N"/>
</dbReference>
<protein>
    <recommendedName>
        <fullName evidence="2">Organic solvent tolerance-like N-terminal domain-containing protein</fullName>
    </recommendedName>
</protein>
<dbReference type="Proteomes" id="UP001165366">
    <property type="component" value="Unassembled WGS sequence"/>
</dbReference>
<dbReference type="Gene3D" id="2.60.450.10">
    <property type="entry name" value="Lipopolysaccharide (LPS) transport protein A like domain"/>
    <property type="match status" value="1"/>
</dbReference>
<gene>
    <name evidence="3" type="ORF">L6773_10460</name>
</gene>
<dbReference type="Pfam" id="PF13100">
    <property type="entry name" value="OstA_2"/>
    <property type="match status" value="1"/>
</dbReference>
<evidence type="ECO:0000313" key="3">
    <source>
        <dbReference type="EMBL" id="MCG2588992.1"/>
    </source>
</evidence>
<accession>A0ABS9KDQ4</accession>
<evidence type="ECO:0000259" key="2">
    <source>
        <dbReference type="Pfam" id="PF13100"/>
    </source>
</evidence>
<organism evidence="3 4">
    <name type="scientific">Rhodohalobacter sulfatireducens</name>
    <dbReference type="NCBI Taxonomy" id="2911366"/>
    <lineage>
        <taxon>Bacteria</taxon>
        <taxon>Pseudomonadati</taxon>
        <taxon>Balneolota</taxon>
        <taxon>Balneolia</taxon>
        <taxon>Balneolales</taxon>
        <taxon>Balneolaceae</taxon>
        <taxon>Rhodohalobacter</taxon>
    </lineage>
</organism>
<dbReference type="RefSeq" id="WP_237854161.1">
    <property type="nucleotide sequence ID" value="NZ_JAKLWS010000011.1"/>
</dbReference>
<feature type="region of interest" description="Disordered" evidence="1">
    <location>
        <begin position="432"/>
        <end position="491"/>
    </location>
</feature>
<sequence length="491" mass="57217">MIRLISTYTAFLGLLFLIFLTGGRTLHAQDRVIINQADQAEGITIDGESVRKILGNVILTTEEMVLETDSVYQYTERNLLTAFNIQIETENEMIWADTLYHNTELEISRLRGRVIVQSEENMMFSDSIDVDMETDIATFNVPVRFEDEDGTLIAQRGLYYQDVDSAVFRGDVQLSDTTQYIEADSLFMNREKDLYEMYGQVYANDYEDDVRFSGEYLYADSTGYRLLKEDAWLMEVSESKEDTTHLYADTIEITETDTVSYMDAFHDVRMWSSNFSAIADTANYRDDLDQFILRSSPKLWHERIQLSGPYTEAYMEDDNIRFLTSYPRPILVQEDSLTGRLHQMTGDTLNAYFQDGELDRLRMFNNTEIIFHQRDENDQPDGLIELISAGPSIMHFEQGEFDDFKAERSINGSYLPEDSTNINRQLDNFQWNPEQRPQRPQVQTPRLPPIPEERPFELPPRYLRYLENQQNSGNEDPTEEFEVDAETDDEF</sequence>
<comment type="caution">
    <text evidence="3">The sequence shown here is derived from an EMBL/GenBank/DDBJ whole genome shotgun (WGS) entry which is preliminary data.</text>
</comment>
<evidence type="ECO:0000313" key="4">
    <source>
        <dbReference type="Proteomes" id="UP001165366"/>
    </source>
</evidence>
<feature type="domain" description="Organic solvent tolerance-like N-terminal" evidence="2">
    <location>
        <begin position="30"/>
        <end position="183"/>
    </location>
</feature>
<reference evidence="3" key="2">
    <citation type="submission" date="2024-05" db="EMBL/GenBank/DDBJ databases">
        <title>Rhodohalobacter halophilus gen. nov., sp. nov., a moderately halophilic member of the family Balneolaceae.</title>
        <authorList>
            <person name="Xia J."/>
        </authorList>
    </citation>
    <scope>NUCLEOTIDE SEQUENCE</scope>
    <source>
        <strain evidence="3">WB101</strain>
    </source>
</reference>